<reference evidence="10" key="1">
    <citation type="submission" date="2017-04" db="EMBL/GenBank/DDBJ databases">
        <authorList>
            <person name="Varghese N."/>
            <person name="Submissions S."/>
        </authorList>
    </citation>
    <scope>NUCLEOTIDE SEQUENCE [LARGE SCALE GENOMIC DNA]</scope>
    <source>
        <strain evidence="10">DSM 23072</strain>
    </source>
</reference>
<keyword evidence="10" id="KW-1185">Reference proteome</keyword>
<evidence type="ECO:0000256" key="7">
    <source>
        <dbReference type="SAM" id="MobiDB-lite"/>
    </source>
</evidence>
<feature type="transmembrane region" description="Helical" evidence="8">
    <location>
        <begin position="173"/>
        <end position="191"/>
    </location>
</feature>
<evidence type="ECO:0000256" key="3">
    <source>
        <dbReference type="ARBA" id="ARBA00022475"/>
    </source>
</evidence>
<feature type="transmembrane region" description="Helical" evidence="8">
    <location>
        <begin position="12"/>
        <end position="33"/>
    </location>
</feature>
<dbReference type="Pfam" id="PF10144">
    <property type="entry name" value="SMP_2"/>
    <property type="match status" value="1"/>
</dbReference>
<organism evidence="9 10">
    <name type="scientific">Pasteurella testudinis DSM 23072</name>
    <dbReference type="NCBI Taxonomy" id="1122938"/>
    <lineage>
        <taxon>Bacteria</taxon>
        <taxon>Pseudomonadati</taxon>
        <taxon>Pseudomonadota</taxon>
        <taxon>Gammaproteobacteria</taxon>
        <taxon>Pasteurellales</taxon>
        <taxon>Pasteurellaceae</taxon>
        <taxon>Pasteurella</taxon>
    </lineage>
</organism>
<dbReference type="AlphaFoldDB" id="A0A1W1URE2"/>
<comment type="similarity">
    <text evidence="2">Belongs to the Smp family.</text>
</comment>
<protein>
    <submittedName>
        <fullName evidence="9">Membrane protein</fullName>
    </submittedName>
</protein>
<gene>
    <name evidence="9" type="ORF">SAMN05660772_00658</name>
</gene>
<keyword evidence="4 8" id="KW-0812">Transmembrane</keyword>
<evidence type="ECO:0000313" key="10">
    <source>
        <dbReference type="Proteomes" id="UP000192408"/>
    </source>
</evidence>
<sequence>MVYLNKEKIIKSVLLLTIILCCAAIMSVILYGVNQFKVGSQLASVNQVSYLSHTLVRQQANLMSVLLVNNAKQESLSESLDQFRLQEFVLDATVYSAQGTILAQSSNQFNFRNRIGLDNPDREQTAATQQIVEPIYSSARGLLGYLRVTFDTQYGQTTQAKINALFHHLYGELIIVFLCGVVFASSIHYFLRRRRKIVLLHKEEKSAVNNNRHANAARRFHSQRRRFSR</sequence>
<evidence type="ECO:0000313" key="9">
    <source>
        <dbReference type="EMBL" id="SMB83640.1"/>
    </source>
</evidence>
<dbReference type="RefSeq" id="WP_244165613.1">
    <property type="nucleotide sequence ID" value="NZ_FWWV01000013.1"/>
</dbReference>
<dbReference type="GO" id="GO:0005886">
    <property type="term" value="C:plasma membrane"/>
    <property type="evidence" value="ECO:0007669"/>
    <property type="project" value="UniProtKB-SubCell"/>
</dbReference>
<proteinExistence type="inferred from homology"/>
<evidence type="ECO:0000256" key="4">
    <source>
        <dbReference type="ARBA" id="ARBA00022692"/>
    </source>
</evidence>
<evidence type="ECO:0000256" key="6">
    <source>
        <dbReference type="ARBA" id="ARBA00023136"/>
    </source>
</evidence>
<evidence type="ECO:0000256" key="1">
    <source>
        <dbReference type="ARBA" id="ARBA00004236"/>
    </source>
</evidence>
<comment type="subcellular location">
    <subcellularLocation>
        <location evidence="1">Cell membrane</location>
    </subcellularLocation>
</comment>
<keyword evidence="3" id="KW-1003">Cell membrane</keyword>
<feature type="compositionally biased region" description="Basic residues" evidence="7">
    <location>
        <begin position="215"/>
        <end position="229"/>
    </location>
</feature>
<dbReference type="EMBL" id="FWWV01000013">
    <property type="protein sequence ID" value="SMB83640.1"/>
    <property type="molecule type" value="Genomic_DNA"/>
</dbReference>
<keyword evidence="6 8" id="KW-0472">Membrane</keyword>
<keyword evidence="5 8" id="KW-1133">Transmembrane helix</keyword>
<evidence type="ECO:0000256" key="2">
    <source>
        <dbReference type="ARBA" id="ARBA00005362"/>
    </source>
</evidence>
<dbReference type="Proteomes" id="UP000192408">
    <property type="component" value="Unassembled WGS sequence"/>
</dbReference>
<accession>A0A1W1URE2</accession>
<evidence type="ECO:0000256" key="5">
    <source>
        <dbReference type="ARBA" id="ARBA00022989"/>
    </source>
</evidence>
<dbReference type="InterPro" id="IPR019305">
    <property type="entry name" value="Uncharacterised_Smp"/>
</dbReference>
<feature type="region of interest" description="Disordered" evidence="7">
    <location>
        <begin position="210"/>
        <end position="229"/>
    </location>
</feature>
<name>A0A1W1URE2_9PAST</name>
<dbReference type="STRING" id="1122938.SAMN05660772_00658"/>
<evidence type="ECO:0000256" key="8">
    <source>
        <dbReference type="SAM" id="Phobius"/>
    </source>
</evidence>